<gene>
    <name evidence="1" type="ORF">L1987_58698</name>
</gene>
<evidence type="ECO:0000313" key="1">
    <source>
        <dbReference type="EMBL" id="KAI3741034.1"/>
    </source>
</evidence>
<keyword evidence="2" id="KW-1185">Reference proteome</keyword>
<accession>A0ACB9D391</accession>
<sequence>MQRNIISFTEALSNLQLSKMKTLTLLSDLSLLPLDFQLGLYLCRLCYGAGQINSFAENGLIDNVVVPDGKFLTPARGSSWPMQAPLIVSSASPRVVPPLEIEYQAKSANCRNRSVYPHVRILRKYDSNGLEESGFFLCYQPLPPKSERIVSPYPSLDTIIGSIRNVSKQSEALNASGAQNPVNRSNIFTLEEQTYFYGVSRSGNINPFTHEWVDCLIEFVGSLAVSAANITCASFDL</sequence>
<reference evidence="2" key="1">
    <citation type="journal article" date="2022" name="Mol. Ecol. Resour.">
        <title>The genomes of chicory, endive, great burdock and yacon provide insights into Asteraceae palaeo-polyploidization history and plant inulin production.</title>
        <authorList>
            <person name="Fan W."/>
            <person name="Wang S."/>
            <person name="Wang H."/>
            <person name="Wang A."/>
            <person name="Jiang F."/>
            <person name="Liu H."/>
            <person name="Zhao H."/>
            <person name="Xu D."/>
            <person name="Zhang Y."/>
        </authorList>
    </citation>
    <scope>NUCLEOTIDE SEQUENCE [LARGE SCALE GENOMIC DNA]</scope>
    <source>
        <strain evidence="2">cv. Yunnan</strain>
    </source>
</reference>
<reference evidence="1 2" key="2">
    <citation type="journal article" date="2022" name="Mol. Ecol. Resour.">
        <title>The genomes of chicory, endive, great burdock and yacon provide insights into Asteraceae paleo-polyploidization history and plant inulin production.</title>
        <authorList>
            <person name="Fan W."/>
            <person name="Wang S."/>
            <person name="Wang H."/>
            <person name="Wang A."/>
            <person name="Jiang F."/>
            <person name="Liu H."/>
            <person name="Zhao H."/>
            <person name="Xu D."/>
            <person name="Zhang Y."/>
        </authorList>
    </citation>
    <scope>NUCLEOTIDE SEQUENCE [LARGE SCALE GENOMIC DNA]</scope>
    <source>
        <strain evidence="2">cv. Yunnan</strain>
        <tissue evidence="1">Leaves</tissue>
    </source>
</reference>
<dbReference type="Proteomes" id="UP001056120">
    <property type="component" value="Linkage Group LG20"/>
</dbReference>
<evidence type="ECO:0000313" key="2">
    <source>
        <dbReference type="Proteomes" id="UP001056120"/>
    </source>
</evidence>
<organism evidence="1 2">
    <name type="scientific">Smallanthus sonchifolius</name>
    <dbReference type="NCBI Taxonomy" id="185202"/>
    <lineage>
        <taxon>Eukaryota</taxon>
        <taxon>Viridiplantae</taxon>
        <taxon>Streptophyta</taxon>
        <taxon>Embryophyta</taxon>
        <taxon>Tracheophyta</taxon>
        <taxon>Spermatophyta</taxon>
        <taxon>Magnoliopsida</taxon>
        <taxon>eudicotyledons</taxon>
        <taxon>Gunneridae</taxon>
        <taxon>Pentapetalae</taxon>
        <taxon>asterids</taxon>
        <taxon>campanulids</taxon>
        <taxon>Asterales</taxon>
        <taxon>Asteraceae</taxon>
        <taxon>Asteroideae</taxon>
        <taxon>Heliantheae alliance</taxon>
        <taxon>Millerieae</taxon>
        <taxon>Smallanthus</taxon>
    </lineage>
</organism>
<comment type="caution">
    <text evidence="1">The sequence shown here is derived from an EMBL/GenBank/DDBJ whole genome shotgun (WGS) entry which is preliminary data.</text>
</comment>
<protein>
    <submittedName>
        <fullName evidence="1">Uncharacterized protein</fullName>
    </submittedName>
</protein>
<proteinExistence type="predicted"/>
<name>A0ACB9D391_9ASTR</name>
<dbReference type="EMBL" id="CM042037">
    <property type="protein sequence ID" value="KAI3741034.1"/>
    <property type="molecule type" value="Genomic_DNA"/>
</dbReference>